<comment type="catalytic activity">
    <reaction evidence="6">
        <text>guanosine(1835) in 23S rRNA + S-adenosyl-L-methionine = N(2)-methylguanosine(1835) in 23S rRNA + S-adenosyl-L-homocysteine + H(+)</text>
        <dbReference type="Rhea" id="RHEA:42744"/>
        <dbReference type="Rhea" id="RHEA-COMP:10217"/>
        <dbReference type="Rhea" id="RHEA-COMP:10218"/>
        <dbReference type="ChEBI" id="CHEBI:15378"/>
        <dbReference type="ChEBI" id="CHEBI:57856"/>
        <dbReference type="ChEBI" id="CHEBI:59789"/>
        <dbReference type="ChEBI" id="CHEBI:74269"/>
        <dbReference type="ChEBI" id="CHEBI:74481"/>
        <dbReference type="EC" id="2.1.1.174"/>
    </reaction>
</comment>
<accession>A0A090QY38</accession>
<evidence type="ECO:0000256" key="3">
    <source>
        <dbReference type="ARBA" id="ARBA00022603"/>
    </source>
</evidence>
<dbReference type="PANTHER" id="PTHR47816">
    <property type="entry name" value="RIBOSOMAL RNA SMALL SUBUNIT METHYLTRANSFERASE C"/>
    <property type="match status" value="1"/>
</dbReference>
<dbReference type="InterPro" id="IPR058679">
    <property type="entry name" value="RlmG_N"/>
</dbReference>
<evidence type="ECO:0000313" key="9">
    <source>
        <dbReference type="EMBL" id="GAL06794.1"/>
    </source>
</evidence>
<evidence type="ECO:0000313" key="10">
    <source>
        <dbReference type="Proteomes" id="UP000029227"/>
    </source>
</evidence>
<dbReference type="STRING" id="754436.JCM19237_3860"/>
<dbReference type="EMBL" id="BBMN01000013">
    <property type="protein sequence ID" value="GAL06794.1"/>
    <property type="molecule type" value="Genomic_DNA"/>
</dbReference>
<evidence type="ECO:0000256" key="1">
    <source>
        <dbReference type="ARBA" id="ARBA00022490"/>
    </source>
</evidence>
<dbReference type="InterPro" id="IPR029063">
    <property type="entry name" value="SAM-dependent_MTases_sf"/>
</dbReference>
<dbReference type="Proteomes" id="UP000029227">
    <property type="component" value="Unassembled WGS sequence"/>
</dbReference>
<dbReference type="InterPro" id="IPR017237">
    <property type="entry name" value="RLMG"/>
</dbReference>
<dbReference type="Gene3D" id="3.40.50.150">
    <property type="entry name" value="Vaccinia Virus protein VP39"/>
    <property type="match status" value="2"/>
</dbReference>
<reference evidence="9 10" key="1">
    <citation type="journal article" date="2014" name="Genome Announc.">
        <title>Draft Genome Sequences of Two Vibrionaceae Species, Vibrio ponticus C121 and Photobacterium aphoticum C119, Isolated as Coral Reef Microbiota.</title>
        <authorList>
            <person name="Al-saari N."/>
            <person name="Meirelles P.M."/>
            <person name="Mino S."/>
            <person name="Suda W."/>
            <person name="Oshima K."/>
            <person name="Hattori M."/>
            <person name="Ohkuma M."/>
            <person name="Thompson F.L."/>
            <person name="Gomez-Gil B."/>
            <person name="Sawabe T."/>
            <person name="Sawabe T."/>
        </authorList>
    </citation>
    <scope>NUCLEOTIDE SEQUENCE [LARGE SCALE GENOMIC DNA]</scope>
    <source>
        <strain evidence="9 10">JCM 19237</strain>
    </source>
</reference>
<proteinExistence type="inferred from homology"/>
<dbReference type="GO" id="GO:0052916">
    <property type="term" value="F:23S rRNA (guanine(1835)-N(2))-methyltransferase activity"/>
    <property type="evidence" value="ECO:0007669"/>
    <property type="project" value="UniProtKB-EC"/>
</dbReference>
<dbReference type="HAMAP" id="MF_01859">
    <property type="entry name" value="23SrRNA_methyltr_G"/>
    <property type="match status" value="1"/>
</dbReference>
<keyword evidence="2 6" id="KW-0698">rRNA processing</keyword>
<comment type="caution">
    <text evidence="9">The sequence shown here is derived from an EMBL/GenBank/DDBJ whole genome shotgun (WGS) entry which is preliminary data.</text>
</comment>
<protein>
    <recommendedName>
        <fullName evidence="6">Ribosomal RNA large subunit methyltransferase G</fullName>
        <ecNumber evidence="6">2.1.1.174</ecNumber>
    </recommendedName>
    <alternativeName>
        <fullName evidence="6">23S rRNA m2G1835 methyltransferase</fullName>
    </alternativeName>
    <alternativeName>
        <fullName evidence="6">rRNA (guanine-N(2)-)-methyltransferase RlmG</fullName>
    </alternativeName>
</protein>
<dbReference type="PIRSF" id="PIRSF037565">
    <property type="entry name" value="RRNA_m2G_Mtase_RsmD_prd"/>
    <property type="match status" value="1"/>
</dbReference>
<comment type="function">
    <text evidence="6">Specifically methylates the guanine in position 1835 (m2G1835) of 23S rRNA.</text>
</comment>
<gene>
    <name evidence="6" type="primary">rlmG</name>
    <name evidence="9" type="ORF">JCM19237_3860</name>
</gene>
<organism evidence="9 10">
    <name type="scientific">Photobacterium aphoticum</name>
    <dbReference type="NCBI Taxonomy" id="754436"/>
    <lineage>
        <taxon>Bacteria</taxon>
        <taxon>Pseudomonadati</taxon>
        <taxon>Pseudomonadota</taxon>
        <taxon>Gammaproteobacteria</taxon>
        <taxon>Vibrionales</taxon>
        <taxon>Vibrionaceae</taxon>
        <taxon>Photobacterium</taxon>
    </lineage>
</organism>
<dbReference type="Pfam" id="PF26049">
    <property type="entry name" value="RLMG_N"/>
    <property type="match status" value="1"/>
</dbReference>
<keyword evidence="1 6" id="KW-0963">Cytoplasm</keyword>
<evidence type="ECO:0000259" key="7">
    <source>
        <dbReference type="Pfam" id="PF05175"/>
    </source>
</evidence>
<feature type="domain" description="RlmG N-terminal" evidence="8">
    <location>
        <begin position="3"/>
        <end position="182"/>
    </location>
</feature>
<comment type="similarity">
    <text evidence="6">Belongs to the methyltransferase superfamily. RlmG family.</text>
</comment>
<dbReference type="Pfam" id="PF05175">
    <property type="entry name" value="MTS"/>
    <property type="match status" value="1"/>
</dbReference>
<keyword evidence="4 6" id="KW-0808">Transferase</keyword>
<keyword evidence="3 6" id="KW-0489">Methyltransferase</keyword>
<evidence type="ECO:0000256" key="4">
    <source>
        <dbReference type="ARBA" id="ARBA00022679"/>
    </source>
</evidence>
<feature type="domain" description="Methyltransferase small" evidence="7">
    <location>
        <begin position="202"/>
        <end position="373"/>
    </location>
</feature>
<dbReference type="eggNOG" id="COG2813">
    <property type="taxonomic scope" value="Bacteria"/>
</dbReference>
<dbReference type="EC" id="2.1.1.174" evidence="6"/>
<dbReference type="InterPro" id="IPR002052">
    <property type="entry name" value="DNA_methylase_N6_adenine_CS"/>
</dbReference>
<dbReference type="GO" id="GO:0003676">
    <property type="term" value="F:nucleic acid binding"/>
    <property type="evidence" value="ECO:0007669"/>
    <property type="project" value="InterPro"/>
</dbReference>
<dbReference type="SUPFAM" id="SSF53335">
    <property type="entry name" value="S-adenosyl-L-methionine-dependent methyltransferases"/>
    <property type="match status" value="1"/>
</dbReference>
<evidence type="ECO:0000259" key="8">
    <source>
        <dbReference type="Pfam" id="PF26049"/>
    </source>
</evidence>
<comment type="subcellular location">
    <subcellularLocation>
        <location evidence="6">Cytoplasm</location>
    </subcellularLocation>
</comment>
<keyword evidence="5 6" id="KW-0949">S-adenosyl-L-methionine</keyword>
<dbReference type="CDD" id="cd02440">
    <property type="entry name" value="AdoMet_MTases"/>
    <property type="match status" value="1"/>
</dbReference>
<name>A0A090QY38_9GAMM</name>
<dbReference type="AlphaFoldDB" id="A0A090QY38"/>
<dbReference type="PANTHER" id="PTHR47816:SF5">
    <property type="entry name" value="RIBOSOMAL RNA LARGE SUBUNIT METHYLTRANSFERASE G"/>
    <property type="match status" value="1"/>
</dbReference>
<evidence type="ECO:0000256" key="2">
    <source>
        <dbReference type="ARBA" id="ARBA00022552"/>
    </source>
</evidence>
<evidence type="ECO:0000256" key="5">
    <source>
        <dbReference type="ARBA" id="ARBA00022691"/>
    </source>
</evidence>
<evidence type="ECO:0000256" key="6">
    <source>
        <dbReference type="HAMAP-Rule" id="MF_01859"/>
    </source>
</evidence>
<dbReference type="GO" id="GO:0005737">
    <property type="term" value="C:cytoplasm"/>
    <property type="evidence" value="ECO:0007669"/>
    <property type="project" value="UniProtKB-SubCell"/>
</dbReference>
<dbReference type="InterPro" id="IPR007848">
    <property type="entry name" value="Small_mtfrase_dom"/>
</dbReference>
<dbReference type="InterPro" id="IPR046977">
    <property type="entry name" value="RsmC/RlmG"/>
</dbReference>
<sequence length="376" mass="41268">MKPELTLHGRTLTLQRYPVRQNETLQAWDAADEYLINTLEASTQPLDPARPIVILNDSFGALSCWFAPHGNVTSVTDSFIAKQATLANLQDNQLPAVNVIDALADLPANPQLVLIKLPKNNRLLTWQLHQLCQALPADCIVIAAAKAKDIHTSTLKLFEKHLGETKTSLAVKKARLIFCQPNPALAKPLPQPLQWTVPEHGISLLNHANVFSGESLDIGARLLLEHIPVRTDLHDIVDLGCGNGVIGIKAAKLNPQANVLCVDESFMAVASCLHNAQANLDNPAQLRAVANNCLDDMPAHSADLVLCNPPFHQQNTITDHIAWQMFCDAKQTLRPKGQLVVIGNRHLGYGDKLKRLFGNVTVIAQNNKFVIYQSDK</sequence>
<dbReference type="PROSITE" id="PS00092">
    <property type="entry name" value="N6_MTASE"/>
    <property type="match status" value="1"/>
</dbReference>